<organism evidence="2 3">
    <name type="scientific">Fontibacter flavus</name>
    <dbReference type="NCBI Taxonomy" id="654838"/>
    <lineage>
        <taxon>Bacteria</taxon>
        <taxon>Pseudomonadati</taxon>
        <taxon>Bacteroidota</taxon>
        <taxon>Cytophagia</taxon>
        <taxon>Cytophagales</taxon>
        <taxon>Cyclobacteriaceae</taxon>
        <taxon>Fontibacter</taxon>
    </lineage>
</organism>
<dbReference type="EMBL" id="JBHLWI010000039">
    <property type="protein sequence ID" value="MFC0263873.1"/>
    <property type="molecule type" value="Genomic_DNA"/>
</dbReference>
<keyword evidence="1" id="KW-0472">Membrane</keyword>
<reference evidence="2 3" key="1">
    <citation type="submission" date="2024-09" db="EMBL/GenBank/DDBJ databases">
        <authorList>
            <person name="Sun Q."/>
            <person name="Mori K."/>
        </authorList>
    </citation>
    <scope>NUCLEOTIDE SEQUENCE [LARGE SCALE GENOMIC DNA]</scope>
    <source>
        <strain evidence="2 3">CCM 7650</strain>
    </source>
</reference>
<accession>A0ABV6FVH1</accession>
<comment type="caution">
    <text evidence="2">The sequence shown here is derived from an EMBL/GenBank/DDBJ whole genome shotgun (WGS) entry which is preliminary data.</text>
</comment>
<dbReference type="Proteomes" id="UP001589797">
    <property type="component" value="Unassembled WGS sequence"/>
</dbReference>
<evidence type="ECO:0000313" key="2">
    <source>
        <dbReference type="EMBL" id="MFC0263873.1"/>
    </source>
</evidence>
<name>A0ABV6FVH1_9BACT</name>
<feature type="transmembrane region" description="Helical" evidence="1">
    <location>
        <begin position="28"/>
        <end position="46"/>
    </location>
</feature>
<feature type="transmembrane region" description="Helical" evidence="1">
    <location>
        <begin position="66"/>
        <end position="84"/>
    </location>
</feature>
<protein>
    <submittedName>
        <fullName evidence="2">Rod shape-determining protein MreD</fullName>
    </submittedName>
</protein>
<keyword evidence="1" id="KW-1133">Transmembrane helix</keyword>
<sequence length="172" mass="19553">MNSRNFLLVGSLLIFLAVQVLLLKNMVLFGSAFCFLYLLYLLLLPVESKTVPTLLIAFGMGMVVDLFYDTLGVHTASILVIAFIRKFWLNVLTPTGGYDENLQPSMLNMGFGWFVTYSLPLIVLHHSLFFYIESLGTNLFLPVVQKIIASAIFVFIMSIIVQLLFYRRRRGI</sequence>
<feature type="transmembrane region" description="Helical" evidence="1">
    <location>
        <begin position="6"/>
        <end position="23"/>
    </location>
</feature>
<gene>
    <name evidence="2" type="ORF">ACFFIP_14360</name>
</gene>
<evidence type="ECO:0000256" key="1">
    <source>
        <dbReference type="SAM" id="Phobius"/>
    </source>
</evidence>
<keyword evidence="3" id="KW-1185">Reference proteome</keyword>
<dbReference type="RefSeq" id="WP_382388382.1">
    <property type="nucleotide sequence ID" value="NZ_JBHLWI010000039.1"/>
</dbReference>
<keyword evidence="1" id="KW-0812">Transmembrane</keyword>
<proteinExistence type="predicted"/>
<evidence type="ECO:0000313" key="3">
    <source>
        <dbReference type="Proteomes" id="UP001589797"/>
    </source>
</evidence>
<feature type="transmembrane region" description="Helical" evidence="1">
    <location>
        <begin position="147"/>
        <end position="166"/>
    </location>
</feature>
<feature type="transmembrane region" description="Helical" evidence="1">
    <location>
        <begin position="111"/>
        <end position="132"/>
    </location>
</feature>